<gene>
    <name evidence="1" type="ORF">WN48_02779</name>
</gene>
<dbReference type="AlphaFoldDB" id="A0A310SBG9"/>
<evidence type="ECO:0000313" key="1">
    <source>
        <dbReference type="EMBL" id="OAD56980.1"/>
    </source>
</evidence>
<dbReference type="EMBL" id="KQ761783">
    <property type="protein sequence ID" value="OAD56980.1"/>
    <property type="molecule type" value="Genomic_DNA"/>
</dbReference>
<protein>
    <submittedName>
        <fullName evidence="1">Uncharacterized protein</fullName>
    </submittedName>
</protein>
<evidence type="ECO:0000313" key="2">
    <source>
        <dbReference type="Proteomes" id="UP000250275"/>
    </source>
</evidence>
<proteinExistence type="predicted"/>
<keyword evidence="2" id="KW-1185">Reference proteome</keyword>
<organism evidence="1 2">
    <name type="scientific">Eufriesea mexicana</name>
    <dbReference type="NCBI Taxonomy" id="516756"/>
    <lineage>
        <taxon>Eukaryota</taxon>
        <taxon>Metazoa</taxon>
        <taxon>Ecdysozoa</taxon>
        <taxon>Arthropoda</taxon>
        <taxon>Hexapoda</taxon>
        <taxon>Insecta</taxon>
        <taxon>Pterygota</taxon>
        <taxon>Neoptera</taxon>
        <taxon>Endopterygota</taxon>
        <taxon>Hymenoptera</taxon>
        <taxon>Apocrita</taxon>
        <taxon>Aculeata</taxon>
        <taxon>Apoidea</taxon>
        <taxon>Anthophila</taxon>
        <taxon>Apidae</taxon>
        <taxon>Eufriesea</taxon>
    </lineage>
</organism>
<dbReference type="Proteomes" id="UP000250275">
    <property type="component" value="Unassembled WGS sequence"/>
</dbReference>
<sequence>MSNPAKGKITLHESVEKFDSKSLIQKLEAKKVNCAARSDNHGHFPHYFSKTHARNRKGIINPFKEELSVCCYSEKT</sequence>
<name>A0A310SBG9_9HYME</name>
<reference evidence="1 2" key="1">
    <citation type="submission" date="2015-07" db="EMBL/GenBank/DDBJ databases">
        <title>The genome of Eufriesea mexicana.</title>
        <authorList>
            <person name="Pan H."/>
            <person name="Kapheim K."/>
        </authorList>
    </citation>
    <scope>NUCLEOTIDE SEQUENCE [LARGE SCALE GENOMIC DNA]</scope>
    <source>
        <strain evidence="1">0111107269</strain>
        <tissue evidence="1">Whole body</tissue>
    </source>
</reference>
<accession>A0A310SBG9</accession>